<proteinExistence type="predicted"/>
<feature type="compositionally biased region" description="Low complexity" evidence="1">
    <location>
        <begin position="50"/>
        <end position="62"/>
    </location>
</feature>
<feature type="compositionally biased region" description="Polar residues" evidence="1">
    <location>
        <begin position="38"/>
        <end position="49"/>
    </location>
</feature>
<accession>A0A6A6P768</accession>
<sequence length="340" mass="37477">MGGRVETPGLWDRDAALNAPDPPSENHDFLKGRRRSSKANSLTGHDSTGASPRSHSPSAAAAFLGNTNGAADPSLDFFAGVAGTSPVNGQRGPAMMALSNGQTAMTGKSSKVIEKITGDNDRLKRELASERAAKEELAREVKASKALHEQLQARNANLESANNTTDLMIARRDRKLADVTDQLAHESARRQAAERRESDMSSELGAVSSNAKAEVARAREQAEFHKTAYAALQGELDKMGAALRKMQADIDILNEDRQRRARDLLRMQVVQEQLRQEDERKAGALREMNGRLEDIKAEKEEAEAELRLAKEEMFETKDAMVQICDKMKWTMNLHNMRNEG</sequence>
<feature type="region of interest" description="Disordered" evidence="1">
    <location>
        <begin position="1"/>
        <end position="66"/>
    </location>
</feature>
<protein>
    <recommendedName>
        <fullName evidence="4">SWI5-dependent HO expression protein 3</fullName>
    </recommendedName>
</protein>
<gene>
    <name evidence="2" type="ORF">BDY21DRAFT_369790</name>
</gene>
<dbReference type="OrthoDB" id="3918393at2759"/>
<dbReference type="AlphaFoldDB" id="A0A6A6P768"/>
<feature type="region of interest" description="Disordered" evidence="1">
    <location>
        <begin position="180"/>
        <end position="207"/>
    </location>
</feature>
<evidence type="ECO:0008006" key="4">
    <source>
        <dbReference type="Google" id="ProtNLM"/>
    </source>
</evidence>
<evidence type="ECO:0000256" key="1">
    <source>
        <dbReference type="SAM" id="MobiDB-lite"/>
    </source>
</evidence>
<dbReference type="Proteomes" id="UP000799766">
    <property type="component" value="Unassembled WGS sequence"/>
</dbReference>
<evidence type="ECO:0000313" key="2">
    <source>
        <dbReference type="EMBL" id="KAF2459856.1"/>
    </source>
</evidence>
<evidence type="ECO:0000313" key="3">
    <source>
        <dbReference type="Proteomes" id="UP000799766"/>
    </source>
</evidence>
<feature type="compositionally biased region" description="Basic and acidic residues" evidence="1">
    <location>
        <begin position="180"/>
        <end position="199"/>
    </location>
</feature>
<keyword evidence="3" id="KW-1185">Reference proteome</keyword>
<dbReference type="EMBL" id="MU001674">
    <property type="protein sequence ID" value="KAF2459856.1"/>
    <property type="molecule type" value="Genomic_DNA"/>
</dbReference>
<name>A0A6A6P768_9PEZI</name>
<reference evidence="2" key="1">
    <citation type="journal article" date="2020" name="Stud. Mycol.">
        <title>101 Dothideomycetes genomes: a test case for predicting lifestyles and emergence of pathogens.</title>
        <authorList>
            <person name="Haridas S."/>
            <person name="Albert R."/>
            <person name="Binder M."/>
            <person name="Bloem J."/>
            <person name="Labutti K."/>
            <person name="Salamov A."/>
            <person name="Andreopoulos B."/>
            <person name="Baker S."/>
            <person name="Barry K."/>
            <person name="Bills G."/>
            <person name="Bluhm B."/>
            <person name="Cannon C."/>
            <person name="Castanera R."/>
            <person name="Culley D."/>
            <person name="Daum C."/>
            <person name="Ezra D."/>
            <person name="Gonzalez J."/>
            <person name="Henrissat B."/>
            <person name="Kuo A."/>
            <person name="Liang C."/>
            <person name="Lipzen A."/>
            <person name="Lutzoni F."/>
            <person name="Magnuson J."/>
            <person name="Mondo S."/>
            <person name="Nolan M."/>
            <person name="Ohm R."/>
            <person name="Pangilinan J."/>
            <person name="Park H.-J."/>
            <person name="Ramirez L."/>
            <person name="Alfaro M."/>
            <person name="Sun H."/>
            <person name="Tritt A."/>
            <person name="Yoshinaga Y."/>
            <person name="Zwiers L.-H."/>
            <person name="Turgeon B."/>
            <person name="Goodwin S."/>
            <person name="Spatafora J."/>
            <person name="Crous P."/>
            <person name="Grigoriev I."/>
        </authorList>
    </citation>
    <scope>NUCLEOTIDE SEQUENCE</scope>
    <source>
        <strain evidence="2">ATCC 16933</strain>
    </source>
</reference>
<organism evidence="2 3">
    <name type="scientific">Lineolata rhizophorae</name>
    <dbReference type="NCBI Taxonomy" id="578093"/>
    <lineage>
        <taxon>Eukaryota</taxon>
        <taxon>Fungi</taxon>
        <taxon>Dikarya</taxon>
        <taxon>Ascomycota</taxon>
        <taxon>Pezizomycotina</taxon>
        <taxon>Dothideomycetes</taxon>
        <taxon>Dothideomycetes incertae sedis</taxon>
        <taxon>Lineolatales</taxon>
        <taxon>Lineolataceae</taxon>
        <taxon>Lineolata</taxon>
    </lineage>
</organism>